<reference evidence="4" key="1">
    <citation type="submission" date="2022-06" db="EMBL/GenBank/DDBJ databases">
        <title>Vallitalea longa sp. nov., an anaerobic bacterium isolated from marine sediment.</title>
        <authorList>
            <person name="Hirano S."/>
            <person name="Terahara T."/>
            <person name="Mori K."/>
            <person name="Hamada M."/>
            <person name="Matsumoto R."/>
            <person name="Kobayashi T."/>
        </authorList>
    </citation>
    <scope>NUCLEOTIDE SEQUENCE</scope>
    <source>
        <strain evidence="4">SH18-1</strain>
    </source>
</reference>
<dbReference type="InterPro" id="IPR012878">
    <property type="entry name" value="Beta-AFase-like_GH127_cat"/>
</dbReference>
<dbReference type="Pfam" id="PF07944">
    <property type="entry name" value="Beta-AFase-like_GH127_cat"/>
    <property type="match status" value="1"/>
</dbReference>
<evidence type="ECO:0000259" key="1">
    <source>
        <dbReference type="Pfam" id="PF07944"/>
    </source>
</evidence>
<dbReference type="RefSeq" id="WP_281812270.1">
    <property type="nucleotide sequence ID" value="NZ_BRLB01000001.1"/>
</dbReference>
<feature type="domain" description="Non-reducing end beta-L-arabinofuranosidase-like GH127 catalytic" evidence="1">
    <location>
        <begin position="16"/>
        <end position="409"/>
    </location>
</feature>
<feature type="domain" description="Non-reducing end beta-L-arabinofuranosidase-like GH127 middle" evidence="2">
    <location>
        <begin position="421"/>
        <end position="482"/>
    </location>
</feature>
<dbReference type="PANTHER" id="PTHR43465">
    <property type="entry name" value="DUF1680 DOMAIN PROTEIN (AFU_ORTHOLOGUE AFUA_1G08910)"/>
    <property type="match status" value="1"/>
</dbReference>
<proteinExistence type="predicted"/>
<sequence>MSNLSNFNPPRTGEAKLTSGFFAKRVDNYVEIIKNMENALLEENNAARLLNFGIAAGKIKGKFYMNEWSDGDCYKFIEGCSNQYAVTKDKKILDIINKYIPWIEATQEEDGYICTQVQLTDLKRWAKPANHELYNFGHLFTASCVHYEATNDDRLLNVAKKAADYLCTIFIPMNTELGNFGFNPSQIMGLVELYNITKNDNYLKLADIFVTMRGTKIGNGDQNQNRVPLRDEYKPVGHAVTASYLYAGAADVYAHTKDKRLLTALERIWNDMIDRRIYITGGASPVYVGISERGDRIQEAFSDEFNLPNRISYNETCANIAVAMWALRMYNLTSKATYGDWMENILLNSGISGASLDMTRYFYANPLSHRVNERIKPTFEQYTHVPNKRFYTFDCWCCPPQLWRTFTGMPKWIYSITDNGISINLFAGSSLNTHLSNNEPVKININTNYPWEEEVKIDIIEAPCNGMNLTFRIPSWCNNATFNHKPIESGIHNVIVKTGEILNIVLPMKPTLYTANPFIEQANGMLAVKRGPVVYCLEGCDIDNEISIDELAIPVQAEFTEEIITELPYNMVGLKSELIHRPKGNKIYYPVIEDDVQKVSVRFIPYFAWANRQESDMSVWLPRA</sequence>
<keyword evidence="5" id="KW-1185">Reference proteome</keyword>
<dbReference type="Gene3D" id="1.50.10.20">
    <property type="match status" value="1"/>
</dbReference>
<protein>
    <submittedName>
        <fullName evidence="4">ATP-binding protein</fullName>
    </submittedName>
</protein>
<evidence type="ECO:0000313" key="4">
    <source>
        <dbReference type="EMBL" id="GKX28210.1"/>
    </source>
</evidence>
<comment type="caution">
    <text evidence="4">The sequence shown here is derived from an EMBL/GenBank/DDBJ whole genome shotgun (WGS) entry which is preliminary data.</text>
</comment>
<dbReference type="Pfam" id="PF20737">
    <property type="entry name" value="Glyco_hydro127C"/>
    <property type="match status" value="1"/>
</dbReference>
<dbReference type="EMBL" id="BRLB01000001">
    <property type="protein sequence ID" value="GKX28210.1"/>
    <property type="molecule type" value="Genomic_DNA"/>
</dbReference>
<dbReference type="Proteomes" id="UP001144256">
    <property type="component" value="Unassembled WGS sequence"/>
</dbReference>
<feature type="domain" description="Non-reducing end beta-L-arabinofuranosidase-like GH127 C-terminal" evidence="3">
    <location>
        <begin position="511"/>
        <end position="622"/>
    </location>
</feature>
<dbReference type="GO" id="GO:0005975">
    <property type="term" value="P:carbohydrate metabolic process"/>
    <property type="evidence" value="ECO:0007669"/>
    <property type="project" value="InterPro"/>
</dbReference>
<dbReference type="PANTHER" id="PTHR43465:SF1">
    <property type="entry name" value="NON-REDUCING END BETA-L-ARABINOFURANOSIDASE"/>
    <property type="match status" value="1"/>
</dbReference>
<dbReference type="Pfam" id="PF20736">
    <property type="entry name" value="Glyco_hydro127M"/>
    <property type="match status" value="1"/>
</dbReference>
<dbReference type="InterPro" id="IPR008928">
    <property type="entry name" value="6-hairpin_glycosidase_sf"/>
</dbReference>
<dbReference type="AlphaFoldDB" id="A0A9W5Y7G3"/>
<keyword evidence="4" id="KW-0067">ATP-binding</keyword>
<organism evidence="4 5">
    <name type="scientific">Vallitalea longa</name>
    <dbReference type="NCBI Taxonomy" id="2936439"/>
    <lineage>
        <taxon>Bacteria</taxon>
        <taxon>Bacillati</taxon>
        <taxon>Bacillota</taxon>
        <taxon>Clostridia</taxon>
        <taxon>Lachnospirales</taxon>
        <taxon>Vallitaleaceae</taxon>
        <taxon>Vallitalea</taxon>
    </lineage>
</organism>
<evidence type="ECO:0000259" key="3">
    <source>
        <dbReference type="Pfam" id="PF20737"/>
    </source>
</evidence>
<dbReference type="InterPro" id="IPR049046">
    <property type="entry name" value="Beta-AFase-like_GH127_middle"/>
</dbReference>
<name>A0A9W5Y7G3_9FIRM</name>
<dbReference type="SUPFAM" id="SSF48208">
    <property type="entry name" value="Six-hairpin glycosidases"/>
    <property type="match status" value="1"/>
</dbReference>
<gene>
    <name evidence="4" type="ORF">SH1V18_06900</name>
</gene>
<dbReference type="InterPro" id="IPR049049">
    <property type="entry name" value="Beta-AFase-like_GH127_C"/>
</dbReference>
<evidence type="ECO:0000259" key="2">
    <source>
        <dbReference type="Pfam" id="PF20736"/>
    </source>
</evidence>
<dbReference type="GO" id="GO:0005524">
    <property type="term" value="F:ATP binding"/>
    <property type="evidence" value="ECO:0007669"/>
    <property type="project" value="UniProtKB-KW"/>
</dbReference>
<dbReference type="InterPro" id="IPR049174">
    <property type="entry name" value="Beta-AFase-like"/>
</dbReference>
<evidence type="ECO:0000313" key="5">
    <source>
        <dbReference type="Proteomes" id="UP001144256"/>
    </source>
</evidence>
<keyword evidence="4" id="KW-0547">Nucleotide-binding</keyword>
<accession>A0A9W5Y7G3</accession>